<sequence>MHITTPEDIEANIDNIKSIGLKKVASLPMAIFSCSKLTTLSLRGCNVKRLPVELLHLESLEKLIIIDCGLEELPAWLANLKSLRSLTVSHNKLEELPPDLAFGANELGLNVDFNALTRIPVDYFLPQSRIVALNLNNNQLKALPELKKDCHSLRNLSFRNNRIAFIPSQWFKNLPSLTLVDIRDNPYTRLPLAIFSLVSLKYLSAGGTGLDENFLNTNAHFEIFKAFNAIDLGIEARELVYQLLYAPSTITRASVQDLLDCLCLPYPPVWKVALAFLLEKKKALLKKNPLNKNSEIAVFGKTIMPNRMLRAKIKDKGARYNIKIKDSTTHVVIAPKLKKYEGYDKKDLVFISEEDLLSFLGVEQERFLKKVDPGESELQHLKDLLYHPEEENRAIALNIMLGGGVPKPLMTDLFLIWRNTSIEASFRKKILKLLKLNASTELKSRLSQAKPIMRESLDEYTLDENLRHYTEGTELDAWKIGRYVFKHYKNGLRFWLRHLSKEEERTLLNFLIEKRPQFKLCNSYFQQLEDLFEYTNAKWVVIENANLKCFPKQLLAFKKMWNLSLGHNKLVELPKAFVGLEKLRTLNIKYNNFKVFPPVLLDMISLKVIVVAYSTFTWNKTPVDLERFYYDGITAKRK</sequence>
<dbReference type="PANTHER" id="PTHR48051:SF1">
    <property type="entry name" value="RAS SUPPRESSOR PROTEIN 1"/>
    <property type="match status" value="1"/>
</dbReference>
<gene>
    <name evidence="3" type="ORF">AsAng_0018490</name>
</gene>
<keyword evidence="1" id="KW-0433">Leucine-rich repeat</keyword>
<keyword evidence="2" id="KW-0677">Repeat</keyword>
<name>A0A915YDK6_9BACT</name>
<evidence type="ECO:0000313" key="3">
    <source>
        <dbReference type="EMBL" id="BDS11138.1"/>
    </source>
</evidence>
<dbReference type="AlphaFoldDB" id="A0A915YDK6"/>
<dbReference type="InterPro" id="IPR001611">
    <property type="entry name" value="Leu-rich_rpt"/>
</dbReference>
<dbReference type="KEGG" id="aup:AsAng_0018490"/>
<dbReference type="Gene3D" id="3.80.10.10">
    <property type="entry name" value="Ribonuclease Inhibitor"/>
    <property type="match status" value="3"/>
</dbReference>
<dbReference type="InterPro" id="IPR032675">
    <property type="entry name" value="LRR_dom_sf"/>
</dbReference>
<dbReference type="RefSeq" id="WP_264792343.1">
    <property type="nucleotide sequence ID" value="NZ_AP026867.1"/>
</dbReference>
<dbReference type="Proteomes" id="UP001060919">
    <property type="component" value="Chromosome"/>
</dbReference>
<protein>
    <submittedName>
        <fullName evidence="3">Leucine-rich repeat domain-containing protein</fullName>
    </submittedName>
</protein>
<accession>A0A915YDK6</accession>
<dbReference type="InterPro" id="IPR003591">
    <property type="entry name" value="Leu-rich_rpt_typical-subtyp"/>
</dbReference>
<dbReference type="PROSITE" id="PS51450">
    <property type="entry name" value="LRR"/>
    <property type="match status" value="1"/>
</dbReference>
<dbReference type="SUPFAM" id="SSF52058">
    <property type="entry name" value="L domain-like"/>
    <property type="match status" value="1"/>
</dbReference>
<dbReference type="EMBL" id="AP026867">
    <property type="protein sequence ID" value="BDS11138.1"/>
    <property type="molecule type" value="Genomic_DNA"/>
</dbReference>
<dbReference type="Pfam" id="PF13855">
    <property type="entry name" value="LRR_8"/>
    <property type="match status" value="1"/>
</dbReference>
<keyword evidence="4" id="KW-1185">Reference proteome</keyword>
<organism evidence="3 4">
    <name type="scientific">Aureispira anguillae</name>
    <dbReference type="NCBI Taxonomy" id="2864201"/>
    <lineage>
        <taxon>Bacteria</taxon>
        <taxon>Pseudomonadati</taxon>
        <taxon>Bacteroidota</taxon>
        <taxon>Saprospiria</taxon>
        <taxon>Saprospirales</taxon>
        <taxon>Saprospiraceae</taxon>
        <taxon>Aureispira</taxon>
    </lineage>
</organism>
<proteinExistence type="predicted"/>
<dbReference type="SMART" id="SM00369">
    <property type="entry name" value="LRR_TYP"/>
    <property type="match status" value="6"/>
</dbReference>
<evidence type="ECO:0000256" key="2">
    <source>
        <dbReference type="ARBA" id="ARBA00022737"/>
    </source>
</evidence>
<dbReference type="SUPFAM" id="SSF52075">
    <property type="entry name" value="Outer arm dynein light chain 1"/>
    <property type="match status" value="1"/>
</dbReference>
<evidence type="ECO:0000313" key="4">
    <source>
        <dbReference type="Proteomes" id="UP001060919"/>
    </source>
</evidence>
<dbReference type="InterPro" id="IPR050216">
    <property type="entry name" value="LRR_domain-containing"/>
</dbReference>
<dbReference type="SMART" id="SM00364">
    <property type="entry name" value="LRR_BAC"/>
    <property type="match status" value="3"/>
</dbReference>
<reference evidence="3" key="1">
    <citation type="submission" date="2022-09" db="EMBL/GenBank/DDBJ databases">
        <title>Aureispira anguillicida sp. nov., isolated from Leptocephalus of Japanese eel Anguilla japonica.</title>
        <authorList>
            <person name="Yuasa K."/>
            <person name="Mekata T."/>
            <person name="Ikunari K."/>
        </authorList>
    </citation>
    <scope>NUCLEOTIDE SEQUENCE</scope>
    <source>
        <strain evidence="3">EL160426</strain>
    </source>
</reference>
<dbReference type="PANTHER" id="PTHR48051">
    <property type="match status" value="1"/>
</dbReference>
<evidence type="ECO:0000256" key="1">
    <source>
        <dbReference type="ARBA" id="ARBA00022614"/>
    </source>
</evidence>
<dbReference type="GO" id="GO:0005737">
    <property type="term" value="C:cytoplasm"/>
    <property type="evidence" value="ECO:0007669"/>
    <property type="project" value="TreeGrafter"/>
</dbReference>